<dbReference type="SUPFAM" id="SSF51695">
    <property type="entry name" value="PLC-like phosphodiesterases"/>
    <property type="match status" value="1"/>
</dbReference>
<sequence length="258" mass="27328">MRSESAEAYFSSARPRVLAHRGLAVEAPENTLLAFAHALALGVDHVETDVHASRDGVAIVSHDPDLDRVAGLAGRVSELTAAQLQGIDLGEGQGFATLAEALEAFPDARFNIDLKSMDTVAPAVDAVRQTRAQDRVLLTSFSERRRAAALKLLPDVATSASGPRLAAALLAARLGVVPLVRRALDGIHAVQIPLRAAGLETTASPLLRAFHAAGVEVHVWTINDPAVMAALLDRGVDGIVTDRADLAMTLVRERDPDR</sequence>
<evidence type="ECO:0000313" key="2">
    <source>
        <dbReference type="EMBL" id="MBA8847203.1"/>
    </source>
</evidence>
<keyword evidence="2" id="KW-0378">Hydrolase</keyword>
<reference evidence="2 3" key="1">
    <citation type="submission" date="2020-07" db="EMBL/GenBank/DDBJ databases">
        <title>Sequencing the genomes of 1000 actinobacteria strains.</title>
        <authorList>
            <person name="Klenk H.-P."/>
        </authorList>
    </citation>
    <scope>NUCLEOTIDE SEQUENCE [LARGE SCALE GENOMIC DNA]</scope>
    <source>
        <strain evidence="2 3">DSM 19663</strain>
    </source>
</reference>
<feature type="domain" description="GP-PDE" evidence="1">
    <location>
        <begin position="15"/>
        <end position="251"/>
    </location>
</feature>
<dbReference type="Proteomes" id="UP000585905">
    <property type="component" value="Unassembled WGS sequence"/>
</dbReference>
<dbReference type="GO" id="GO:0006629">
    <property type="term" value="P:lipid metabolic process"/>
    <property type="evidence" value="ECO:0007669"/>
    <property type="project" value="InterPro"/>
</dbReference>
<proteinExistence type="predicted"/>
<dbReference type="PANTHER" id="PTHR43805:SF1">
    <property type="entry name" value="GP-PDE DOMAIN-CONTAINING PROTEIN"/>
    <property type="match status" value="1"/>
</dbReference>
<dbReference type="RefSeq" id="WP_182490001.1">
    <property type="nucleotide sequence ID" value="NZ_BAAAOV010000005.1"/>
</dbReference>
<dbReference type="Pfam" id="PF03009">
    <property type="entry name" value="GDPD"/>
    <property type="match status" value="1"/>
</dbReference>
<dbReference type="AlphaFoldDB" id="A0A839E7Q4"/>
<comment type="caution">
    <text evidence="2">The sequence shown here is derived from an EMBL/GenBank/DDBJ whole genome shotgun (WGS) entry which is preliminary data.</text>
</comment>
<accession>A0A839E7Q4</accession>
<evidence type="ECO:0000313" key="3">
    <source>
        <dbReference type="Proteomes" id="UP000585905"/>
    </source>
</evidence>
<dbReference type="Gene3D" id="3.20.20.190">
    <property type="entry name" value="Phosphatidylinositol (PI) phosphodiesterase"/>
    <property type="match status" value="1"/>
</dbReference>
<dbReference type="PANTHER" id="PTHR43805">
    <property type="entry name" value="GLYCEROPHOSPHORYL DIESTER PHOSPHODIESTERASE"/>
    <property type="match status" value="1"/>
</dbReference>
<dbReference type="EC" id="3.1.4.46" evidence="2"/>
<evidence type="ECO:0000259" key="1">
    <source>
        <dbReference type="PROSITE" id="PS51704"/>
    </source>
</evidence>
<dbReference type="InterPro" id="IPR030395">
    <property type="entry name" value="GP_PDE_dom"/>
</dbReference>
<keyword evidence="3" id="KW-1185">Reference proteome</keyword>
<protein>
    <submittedName>
        <fullName evidence="2">Glycerophosphoryl diester phosphodiesterase</fullName>
        <ecNumber evidence="2">3.1.4.46</ecNumber>
    </submittedName>
</protein>
<dbReference type="EMBL" id="JACGWX010000001">
    <property type="protein sequence ID" value="MBA8847203.1"/>
    <property type="molecule type" value="Genomic_DNA"/>
</dbReference>
<dbReference type="GO" id="GO:0008889">
    <property type="term" value="F:glycerophosphodiester phosphodiesterase activity"/>
    <property type="evidence" value="ECO:0007669"/>
    <property type="project" value="UniProtKB-EC"/>
</dbReference>
<organism evidence="2 3">
    <name type="scientific">Microcella alkalica</name>
    <dbReference type="NCBI Taxonomy" id="355930"/>
    <lineage>
        <taxon>Bacteria</taxon>
        <taxon>Bacillati</taxon>
        <taxon>Actinomycetota</taxon>
        <taxon>Actinomycetes</taxon>
        <taxon>Micrococcales</taxon>
        <taxon>Microbacteriaceae</taxon>
        <taxon>Microcella</taxon>
    </lineage>
</organism>
<gene>
    <name evidence="2" type="ORF">FHX53_000767</name>
</gene>
<dbReference type="PROSITE" id="PS51704">
    <property type="entry name" value="GP_PDE"/>
    <property type="match status" value="1"/>
</dbReference>
<dbReference type="InterPro" id="IPR017946">
    <property type="entry name" value="PLC-like_Pdiesterase_TIM-brl"/>
</dbReference>
<name>A0A839E7Q4_9MICO</name>